<protein>
    <submittedName>
        <fullName evidence="1">Uncharacterized protein</fullName>
    </submittedName>
</protein>
<dbReference type="RefSeq" id="XP_012180114.1">
    <property type="nucleotide sequence ID" value="XM_012324724.1"/>
</dbReference>
<evidence type="ECO:0000313" key="1">
    <source>
        <dbReference type="EMBL" id="CCM00831.1"/>
    </source>
</evidence>
<name>J4I9A7_9APHY</name>
<dbReference type="InParanoid" id="J4I9A7"/>
<accession>J4I9A7</accession>
<dbReference type="Proteomes" id="UP000006352">
    <property type="component" value="Unassembled WGS sequence"/>
</dbReference>
<keyword evidence="2" id="KW-1185">Reference proteome</keyword>
<dbReference type="AlphaFoldDB" id="J4I9A7"/>
<evidence type="ECO:0000313" key="2">
    <source>
        <dbReference type="Proteomes" id="UP000006352"/>
    </source>
</evidence>
<proteinExistence type="predicted"/>
<dbReference type="EMBL" id="HE797007">
    <property type="protein sequence ID" value="CCM00831.1"/>
    <property type="molecule type" value="Genomic_DNA"/>
</dbReference>
<reference evidence="1 2" key="1">
    <citation type="journal article" date="2012" name="Appl. Environ. Microbiol.">
        <title>Short-read sequencing for genomic analysis of the brown rot fungus Fibroporia radiculosa.</title>
        <authorList>
            <person name="Tang J.D."/>
            <person name="Perkins A.D."/>
            <person name="Sonstegard T.S."/>
            <person name="Schroeder S.G."/>
            <person name="Burgess S.C."/>
            <person name="Diehl S.V."/>
        </authorList>
    </citation>
    <scope>NUCLEOTIDE SEQUENCE [LARGE SCALE GENOMIC DNA]</scope>
    <source>
        <strain evidence="1 2">TFFH 294</strain>
    </source>
</reference>
<gene>
    <name evidence="1" type="ORF">FIBRA_02873</name>
</gene>
<dbReference type="HOGENOM" id="CLU_1015761_0_0_1"/>
<organism evidence="1 2">
    <name type="scientific">Fibroporia radiculosa</name>
    <dbReference type="NCBI Taxonomy" id="599839"/>
    <lineage>
        <taxon>Eukaryota</taxon>
        <taxon>Fungi</taxon>
        <taxon>Dikarya</taxon>
        <taxon>Basidiomycota</taxon>
        <taxon>Agaricomycotina</taxon>
        <taxon>Agaricomycetes</taxon>
        <taxon>Polyporales</taxon>
        <taxon>Fibroporiaceae</taxon>
        <taxon>Fibroporia</taxon>
    </lineage>
</organism>
<sequence length="274" mass="30240">MAPPRGATLRADLLLREMLYHVSPSHREEADETYVCRGAAYIPNLAGAASRVCAQCFDAALTRVLFGDSLRLPILPFQVLPTSLTLDKEKPSSFTCDNLLLPETVACTGYGPLHVLSAPGCDREWPRLQFCARKARRLVYSQIPIRAGRGPSSPPIVSSFRTLGSLSSPLVYRVCYFRDAREVRRLGPSLFVAARLPNRVRIGSSVYSHCARGRVLPAIVSVSYFGIIECKSILYNHLLTETATVSLPLFAPTYCKHAHQVYVDFNIWAASVIG</sequence>
<dbReference type="GeneID" id="24095742"/>